<dbReference type="GO" id="GO:0106274">
    <property type="term" value="F:NAD+-protein-arginine ADP-ribosyltransferase activity"/>
    <property type="evidence" value="ECO:0007669"/>
    <property type="project" value="UniProtKB-EC"/>
</dbReference>
<dbReference type="InParanoid" id="F7F927"/>
<evidence type="ECO:0000256" key="3">
    <source>
        <dbReference type="ARBA" id="ARBA00022679"/>
    </source>
</evidence>
<proteinExistence type="inferred from homology"/>
<evidence type="ECO:0000256" key="9">
    <source>
        <dbReference type="SAM" id="Phobius"/>
    </source>
</evidence>
<evidence type="ECO:0000256" key="2">
    <source>
        <dbReference type="ARBA" id="ARBA00022676"/>
    </source>
</evidence>
<dbReference type="HOGENOM" id="CLU_059744_3_0_1"/>
<dbReference type="Proteomes" id="UP000002279">
    <property type="component" value="Chromosome 2"/>
</dbReference>
<sequence length="343" mass="37895">MSPVHVFSTNPLSPQWSWAMGSSFVVTVIVLWVQILLQSPQAAEAQLGRHLGPSPFDDEYVGCVEWMERKAPELLRKELGQSRFFAAVWDHAAATWAQQKQGQRLPAGFSDLHGTALVAYTNGTLLRHFHTAAQRYASSRTRYLARFQFKALHFYLTRGLQLLRSPCSDQPRQAAYRLCPAWLHRGRRGTVRLGQLTLATLAPWPVADFNTLPAYAVYSCFSVSLGPFSSHSGHGKVLVSGNEEFTVVRGEGQGLGGPSFALQSTNCTCSHFNCAYLGGRRSARCISRHRKRRSPRSSRTPSRTARRAAAGARNTDPGCLMSLLLPGLLILFRSAGPDLWAAL</sequence>
<comment type="catalytic activity">
    <reaction evidence="6 7">
        <text>L-arginyl-[protein] + NAD(+) = N(omega)-(ADP-D-ribosyl)-L-arginyl-[protein] + nicotinamide + H(+)</text>
        <dbReference type="Rhea" id="RHEA:19149"/>
        <dbReference type="Rhea" id="RHEA-COMP:10532"/>
        <dbReference type="Rhea" id="RHEA-COMP:15087"/>
        <dbReference type="ChEBI" id="CHEBI:15378"/>
        <dbReference type="ChEBI" id="CHEBI:17154"/>
        <dbReference type="ChEBI" id="CHEBI:29965"/>
        <dbReference type="ChEBI" id="CHEBI:57540"/>
        <dbReference type="ChEBI" id="CHEBI:142554"/>
        <dbReference type="EC" id="2.4.2.31"/>
    </reaction>
</comment>
<protein>
    <recommendedName>
        <fullName evidence="7">NAD(P)(+)--arginine ADP-ribosyltransferase</fullName>
        <ecNumber evidence="7">2.4.2.31</ecNumber>
    </recommendedName>
    <alternativeName>
        <fullName evidence="7">Mono(ADP-ribosyl)transferase</fullName>
    </alternativeName>
</protein>
<organism evidence="10 11">
    <name type="scientific">Ornithorhynchus anatinus</name>
    <name type="common">Duckbill platypus</name>
    <dbReference type="NCBI Taxonomy" id="9258"/>
    <lineage>
        <taxon>Eukaryota</taxon>
        <taxon>Metazoa</taxon>
        <taxon>Chordata</taxon>
        <taxon>Craniata</taxon>
        <taxon>Vertebrata</taxon>
        <taxon>Euteleostomi</taxon>
        <taxon>Mammalia</taxon>
        <taxon>Monotremata</taxon>
        <taxon>Ornithorhynchidae</taxon>
        <taxon>Ornithorhynchus</taxon>
    </lineage>
</organism>
<feature type="compositionally biased region" description="Basic residues" evidence="8">
    <location>
        <begin position="287"/>
        <end position="296"/>
    </location>
</feature>
<dbReference type="InterPro" id="IPR050999">
    <property type="entry name" value="ADP-ribosyltransferase_ARG"/>
</dbReference>
<dbReference type="PRINTS" id="PR00970">
    <property type="entry name" value="RIBTRNSFRASE"/>
</dbReference>
<reference evidence="10" key="3">
    <citation type="submission" date="2025-09" db="UniProtKB">
        <authorList>
            <consortium name="Ensembl"/>
        </authorList>
    </citation>
    <scope>IDENTIFICATION</scope>
    <source>
        <strain evidence="10">Glennie</strain>
    </source>
</reference>
<dbReference type="PANTHER" id="PTHR10339">
    <property type="entry name" value="ADP-RIBOSYLTRANSFERASE"/>
    <property type="match status" value="1"/>
</dbReference>
<keyword evidence="9" id="KW-0472">Membrane</keyword>
<evidence type="ECO:0000313" key="11">
    <source>
        <dbReference type="Proteomes" id="UP000002279"/>
    </source>
</evidence>
<comment type="similarity">
    <text evidence="1 7">Belongs to the Arg-specific ADP-ribosyltransferase family.</text>
</comment>
<evidence type="ECO:0000256" key="6">
    <source>
        <dbReference type="ARBA" id="ARBA00047597"/>
    </source>
</evidence>
<evidence type="ECO:0000256" key="5">
    <source>
        <dbReference type="ARBA" id="ARBA00022857"/>
    </source>
</evidence>
<dbReference type="eggNOG" id="ENOG502SHYX">
    <property type="taxonomic scope" value="Eukaryota"/>
</dbReference>
<dbReference type="Bgee" id="ENSOANG00000013753">
    <property type="expression patterns" value="Expressed in ovary and 2 other cell types or tissues"/>
</dbReference>
<dbReference type="GeneTree" id="ENSGT01030000234601"/>
<feature type="transmembrane region" description="Helical" evidence="9">
    <location>
        <begin position="16"/>
        <end position="37"/>
    </location>
</feature>
<keyword evidence="9" id="KW-0812">Transmembrane</keyword>
<keyword evidence="3 7" id="KW-0808">Transferase</keyword>
<dbReference type="OMA" id="DDEYLEC"/>
<dbReference type="Pfam" id="PF01129">
    <property type="entry name" value="ART"/>
    <property type="match status" value="1"/>
</dbReference>
<evidence type="ECO:0000256" key="1">
    <source>
        <dbReference type="ARBA" id="ARBA00009558"/>
    </source>
</evidence>
<dbReference type="STRING" id="9258.ENSOANP00000021694"/>
<evidence type="ECO:0000313" key="10">
    <source>
        <dbReference type="Ensembl" id="ENSOANP00000021694.2"/>
    </source>
</evidence>
<keyword evidence="5 7" id="KW-0521">NADP</keyword>
<keyword evidence="4" id="KW-0548">Nucleotidyltransferase</keyword>
<evidence type="ECO:0000256" key="8">
    <source>
        <dbReference type="SAM" id="MobiDB-lite"/>
    </source>
</evidence>
<dbReference type="GO" id="GO:0003950">
    <property type="term" value="F:NAD+ poly-ADP-ribosyltransferase activity"/>
    <property type="evidence" value="ECO:0000318"/>
    <property type="project" value="GO_Central"/>
</dbReference>
<keyword evidence="9" id="KW-1133">Transmembrane helix</keyword>
<feature type="region of interest" description="Disordered" evidence="8">
    <location>
        <begin position="287"/>
        <end position="313"/>
    </location>
</feature>
<dbReference type="EC" id="2.4.2.31" evidence="7"/>
<accession>F7F927</accession>
<dbReference type="PANTHER" id="PTHR10339:SF2">
    <property type="entry name" value="ECTO-ADP-RIBOSYLTRANSFERASE 5"/>
    <property type="match status" value="1"/>
</dbReference>
<keyword evidence="7" id="KW-0520">NAD</keyword>
<dbReference type="AlphaFoldDB" id="F7F927"/>
<dbReference type="Gene3D" id="3.90.176.10">
    <property type="entry name" value="Toxin ADP-ribosyltransferase, Chain A, domain 1"/>
    <property type="match status" value="1"/>
</dbReference>
<reference evidence="10 11" key="1">
    <citation type="journal article" date="2008" name="Nature">
        <title>Genome analysis of the platypus reveals unique signatures of evolution.</title>
        <authorList>
            <person name="Warren W.C."/>
            <person name="Hillier L.W."/>
            <person name="Marshall Graves J.A."/>
            <person name="Birney E."/>
            <person name="Ponting C.P."/>
            <person name="Grutzner F."/>
            <person name="Belov K."/>
            <person name="Miller W."/>
            <person name="Clarke L."/>
            <person name="Chinwalla A.T."/>
            <person name="Yang S.P."/>
            <person name="Heger A."/>
            <person name="Locke D.P."/>
            <person name="Miethke P."/>
            <person name="Waters P.D."/>
            <person name="Veyrunes F."/>
            <person name="Fulton L."/>
            <person name="Fulton B."/>
            <person name="Graves T."/>
            <person name="Wallis J."/>
            <person name="Puente X.S."/>
            <person name="Lopez-Otin C."/>
            <person name="Ordonez G.R."/>
            <person name="Eichler E.E."/>
            <person name="Chen L."/>
            <person name="Cheng Z."/>
            <person name="Deakin J.E."/>
            <person name="Alsop A."/>
            <person name="Thompson K."/>
            <person name="Kirby P."/>
            <person name="Papenfuss A.T."/>
            <person name="Wakefield M.J."/>
            <person name="Olender T."/>
            <person name="Lancet D."/>
            <person name="Huttley G.A."/>
            <person name="Smit A.F."/>
            <person name="Pask A."/>
            <person name="Temple-Smith P."/>
            <person name="Batzer M.A."/>
            <person name="Walker J.A."/>
            <person name="Konkel M.K."/>
            <person name="Harris R.S."/>
            <person name="Whittington C.M."/>
            <person name="Wong E.S."/>
            <person name="Gemmell N.J."/>
            <person name="Buschiazzo E."/>
            <person name="Vargas Jentzsch I.M."/>
            <person name="Merkel A."/>
            <person name="Schmitz J."/>
            <person name="Zemann A."/>
            <person name="Churakov G."/>
            <person name="Kriegs J.O."/>
            <person name="Brosius J."/>
            <person name="Murchison E.P."/>
            <person name="Sachidanandam R."/>
            <person name="Smith C."/>
            <person name="Hannon G.J."/>
            <person name="Tsend-Ayush E."/>
            <person name="McMillan D."/>
            <person name="Attenborough R."/>
            <person name="Rens W."/>
            <person name="Ferguson-Smith M."/>
            <person name="Lefevre C.M."/>
            <person name="Sharp J.A."/>
            <person name="Nicholas K.R."/>
            <person name="Ray D.A."/>
            <person name="Kube M."/>
            <person name="Reinhardt R."/>
            <person name="Pringle T.H."/>
            <person name="Taylor J."/>
            <person name="Jones R.C."/>
            <person name="Nixon B."/>
            <person name="Dacheux J.L."/>
            <person name="Niwa H."/>
            <person name="Sekita Y."/>
            <person name="Huang X."/>
            <person name="Stark A."/>
            <person name="Kheradpour P."/>
            <person name="Kellis M."/>
            <person name="Flicek P."/>
            <person name="Chen Y."/>
            <person name="Webber C."/>
            <person name="Hardison R."/>
            <person name="Nelson J."/>
            <person name="Hallsworth-Pepin K."/>
            <person name="Delehaunty K."/>
            <person name="Markovic C."/>
            <person name="Minx P."/>
            <person name="Feng Y."/>
            <person name="Kremitzki C."/>
            <person name="Mitreva M."/>
            <person name="Glasscock J."/>
            <person name="Wylie T."/>
            <person name="Wohldmann P."/>
            <person name="Thiru P."/>
            <person name="Nhan M.N."/>
            <person name="Pohl C.S."/>
            <person name="Smith S.M."/>
            <person name="Hou S."/>
            <person name="Nefedov M."/>
            <person name="de Jong P.J."/>
            <person name="Renfree M.B."/>
            <person name="Mardis E.R."/>
            <person name="Wilson R.K."/>
        </authorList>
    </citation>
    <scope>NUCLEOTIDE SEQUENCE [LARGE SCALE GENOMIC DNA]</scope>
    <source>
        <strain evidence="10 11">Glennie</strain>
    </source>
</reference>
<dbReference type="SUPFAM" id="SSF56399">
    <property type="entry name" value="ADP-ribosylation"/>
    <property type="match status" value="1"/>
</dbReference>
<keyword evidence="11" id="KW-1185">Reference proteome</keyword>
<dbReference type="Ensembl" id="ENSOANT00000021697.3">
    <property type="protein sequence ID" value="ENSOANP00000021694.2"/>
    <property type="gene ID" value="ENSOANG00000013753.3"/>
</dbReference>
<feature type="compositionally biased region" description="Low complexity" evidence="8">
    <location>
        <begin position="297"/>
        <end position="313"/>
    </location>
</feature>
<name>F7F927_ORNAN</name>
<evidence type="ECO:0000256" key="4">
    <source>
        <dbReference type="ARBA" id="ARBA00022695"/>
    </source>
</evidence>
<dbReference type="GO" id="GO:0016779">
    <property type="term" value="F:nucleotidyltransferase activity"/>
    <property type="evidence" value="ECO:0007669"/>
    <property type="project" value="UniProtKB-KW"/>
</dbReference>
<dbReference type="InterPro" id="IPR000768">
    <property type="entry name" value="ART"/>
</dbReference>
<evidence type="ECO:0000256" key="7">
    <source>
        <dbReference type="RuleBase" id="RU361228"/>
    </source>
</evidence>
<keyword evidence="2 7" id="KW-0328">Glycosyltransferase</keyword>
<reference evidence="10" key="2">
    <citation type="submission" date="2025-08" db="UniProtKB">
        <authorList>
            <consortium name="Ensembl"/>
        </authorList>
    </citation>
    <scope>IDENTIFICATION</scope>
    <source>
        <strain evidence="10">Glennie</strain>
    </source>
</reference>